<dbReference type="OrthoDB" id="2539669at2759"/>
<accession>A0A2X0L332</accession>
<gene>
    <name evidence="1" type="ORF">BZ3500_MVSOF-1268-A1-R1_CHR2-2G05137</name>
</gene>
<dbReference type="AlphaFoldDB" id="A0A2X0L332"/>
<dbReference type="EMBL" id="FMWP01000010">
    <property type="protein sequence ID" value="SCZ87671.1"/>
    <property type="molecule type" value="Genomic_DNA"/>
</dbReference>
<evidence type="ECO:0000313" key="1">
    <source>
        <dbReference type="EMBL" id="SCZ87671.1"/>
    </source>
</evidence>
<dbReference type="Proteomes" id="UP000249723">
    <property type="component" value="Unassembled WGS sequence"/>
</dbReference>
<name>A0A2X0L332_9BASI</name>
<protein>
    <submittedName>
        <fullName evidence="1">BZ3500_MvSof-1268-A1-R1_Chr2-2g05137 protein</fullName>
    </submittedName>
</protein>
<sequence>MPSTNKKLFRTPYSLLRENDYLLHTRCYGQDRLNCSVSGEHIPYFEPPPRLDPKWQRPVAAIKDNSLEGRVEKALESFLVEHDLLDRVKGHVEALHRNKLAQGRTICTNTPACTATVHDLRIRFFEPLTIALLRRYNGRGLTKEERASRGAEFLGFEPRLDGDAHNQTAGGITFTLKRIRQGYYARVKKLSRMAMSFEDDSSFLSFGLERNLLARGCKFHLYQKDPIPLDLGKESYGAEGMLNKLAFLMISTVERDERTGQIIELPVRFGVIISTRYMILAEAGVEVNVAAHQSARRSSHFFFCRKRSSYCPQFLFPLFRPTEKLDGRLR</sequence>
<proteinExistence type="predicted"/>
<reference evidence="2" key="1">
    <citation type="submission" date="2016-10" db="EMBL/GenBank/DDBJ databases">
        <authorList>
            <person name="Jeantristanb JTB J.-T."/>
            <person name="Ricardo R."/>
        </authorList>
    </citation>
    <scope>NUCLEOTIDE SEQUENCE [LARGE SCALE GENOMIC DNA]</scope>
</reference>
<keyword evidence="2" id="KW-1185">Reference proteome</keyword>
<dbReference type="STRING" id="289078.A0A2X0L332"/>
<evidence type="ECO:0000313" key="2">
    <source>
        <dbReference type="Proteomes" id="UP000249723"/>
    </source>
</evidence>
<organism evidence="1 2">
    <name type="scientific">Microbotryum saponariae</name>
    <dbReference type="NCBI Taxonomy" id="289078"/>
    <lineage>
        <taxon>Eukaryota</taxon>
        <taxon>Fungi</taxon>
        <taxon>Dikarya</taxon>
        <taxon>Basidiomycota</taxon>
        <taxon>Pucciniomycotina</taxon>
        <taxon>Microbotryomycetes</taxon>
        <taxon>Microbotryales</taxon>
        <taxon>Microbotryaceae</taxon>
        <taxon>Microbotryum</taxon>
    </lineage>
</organism>